<gene>
    <name evidence="11" type="ORF">SAMN03080615_00386</name>
</gene>
<keyword evidence="12" id="KW-1185">Reference proteome</keyword>
<dbReference type="Pfam" id="PF00893">
    <property type="entry name" value="Multi_Drug_Res"/>
    <property type="match status" value="1"/>
</dbReference>
<evidence type="ECO:0000256" key="8">
    <source>
        <dbReference type="ARBA" id="ARBA00039168"/>
    </source>
</evidence>
<dbReference type="FunFam" id="1.10.3730.20:FF:000001">
    <property type="entry name" value="Quaternary ammonium compound resistance transporter SugE"/>
    <property type="match status" value="1"/>
</dbReference>
<protein>
    <recommendedName>
        <fullName evidence="8">Guanidinium exporter</fullName>
    </recommendedName>
</protein>
<accession>A0A1H9D7C2</accession>
<dbReference type="InterPro" id="IPR000390">
    <property type="entry name" value="Small_drug/metabolite_transptr"/>
</dbReference>
<feature type="transmembrane region" description="Helical" evidence="10">
    <location>
        <begin position="33"/>
        <end position="50"/>
    </location>
</feature>
<comment type="subcellular location">
    <subcellularLocation>
        <location evidence="1 9">Cell membrane</location>
        <topology evidence="1 9">Multi-pass membrane protein</topology>
    </subcellularLocation>
</comment>
<dbReference type="PANTHER" id="PTHR30561">
    <property type="entry name" value="SMR FAMILY PROTON-DEPENDENT DRUG EFFLUX TRANSPORTER SUGE"/>
    <property type="match status" value="1"/>
</dbReference>
<keyword evidence="4 9" id="KW-0812">Transmembrane</keyword>
<evidence type="ECO:0000256" key="10">
    <source>
        <dbReference type="SAM" id="Phobius"/>
    </source>
</evidence>
<keyword evidence="3" id="KW-1003">Cell membrane</keyword>
<organism evidence="11 12">
    <name type="scientific">Amphritea atlantica</name>
    <dbReference type="NCBI Taxonomy" id="355243"/>
    <lineage>
        <taxon>Bacteria</taxon>
        <taxon>Pseudomonadati</taxon>
        <taxon>Pseudomonadota</taxon>
        <taxon>Gammaproteobacteria</taxon>
        <taxon>Oceanospirillales</taxon>
        <taxon>Oceanospirillaceae</taxon>
        <taxon>Amphritea</taxon>
    </lineage>
</organism>
<dbReference type="RefSeq" id="WP_091353196.1">
    <property type="nucleotide sequence ID" value="NZ_AP025284.1"/>
</dbReference>
<dbReference type="Proteomes" id="UP000198749">
    <property type="component" value="Unassembled WGS sequence"/>
</dbReference>
<keyword evidence="6 10" id="KW-0472">Membrane</keyword>
<evidence type="ECO:0000313" key="12">
    <source>
        <dbReference type="Proteomes" id="UP000198749"/>
    </source>
</evidence>
<evidence type="ECO:0000256" key="3">
    <source>
        <dbReference type="ARBA" id="ARBA00022475"/>
    </source>
</evidence>
<sequence>MGWVYLCIAGILECLWAVGLKYSDGFTRLWPSVISISLIIISLGLLSLAMRTIPVGTAYAVWSGIGAAMLAVYGIMFLDESGSLIRISCIFMIIAGGAGLKVFA</sequence>
<comment type="similarity">
    <text evidence="7">Belongs to the drug/metabolite transporter (DMT) superfamily. Small multidrug resistance (SMR) (TC 2.A.7.1) family. Gdx/SugE subfamily.</text>
</comment>
<dbReference type="AlphaFoldDB" id="A0A1H9D7C2"/>
<reference evidence="12" key="1">
    <citation type="submission" date="2016-10" db="EMBL/GenBank/DDBJ databases">
        <authorList>
            <person name="Varghese N."/>
            <person name="Submissions S."/>
        </authorList>
    </citation>
    <scope>NUCLEOTIDE SEQUENCE [LARGE SCALE GENOMIC DNA]</scope>
    <source>
        <strain evidence="12">DSM 18887</strain>
    </source>
</reference>
<dbReference type="GO" id="GO:0005886">
    <property type="term" value="C:plasma membrane"/>
    <property type="evidence" value="ECO:0007669"/>
    <property type="project" value="UniProtKB-SubCell"/>
</dbReference>
<feature type="transmembrane region" description="Helical" evidence="10">
    <location>
        <begin position="57"/>
        <end position="78"/>
    </location>
</feature>
<keyword evidence="5 10" id="KW-1133">Transmembrane helix</keyword>
<dbReference type="InterPro" id="IPR045324">
    <property type="entry name" value="Small_multidrug_res"/>
</dbReference>
<keyword evidence="2" id="KW-0813">Transport</keyword>
<evidence type="ECO:0000256" key="1">
    <source>
        <dbReference type="ARBA" id="ARBA00004651"/>
    </source>
</evidence>
<evidence type="ECO:0000256" key="4">
    <source>
        <dbReference type="ARBA" id="ARBA00022692"/>
    </source>
</evidence>
<dbReference type="EMBL" id="FOGB01000001">
    <property type="protein sequence ID" value="SEQ09350.1"/>
    <property type="molecule type" value="Genomic_DNA"/>
</dbReference>
<dbReference type="GO" id="GO:1990961">
    <property type="term" value="P:xenobiotic detoxification by transmembrane export across the plasma membrane"/>
    <property type="evidence" value="ECO:0007669"/>
    <property type="project" value="UniProtKB-ARBA"/>
</dbReference>
<evidence type="ECO:0000256" key="2">
    <source>
        <dbReference type="ARBA" id="ARBA00022448"/>
    </source>
</evidence>
<evidence type="ECO:0000313" key="11">
    <source>
        <dbReference type="EMBL" id="SEQ09350.1"/>
    </source>
</evidence>
<evidence type="ECO:0000256" key="5">
    <source>
        <dbReference type="ARBA" id="ARBA00022989"/>
    </source>
</evidence>
<evidence type="ECO:0000256" key="7">
    <source>
        <dbReference type="ARBA" id="ARBA00038151"/>
    </source>
</evidence>
<dbReference type="GO" id="GO:0022857">
    <property type="term" value="F:transmembrane transporter activity"/>
    <property type="evidence" value="ECO:0007669"/>
    <property type="project" value="InterPro"/>
</dbReference>
<dbReference type="Gene3D" id="1.10.3730.20">
    <property type="match status" value="1"/>
</dbReference>
<evidence type="ECO:0000256" key="6">
    <source>
        <dbReference type="ARBA" id="ARBA00023136"/>
    </source>
</evidence>
<dbReference type="OrthoDB" id="9808638at2"/>
<dbReference type="InterPro" id="IPR037185">
    <property type="entry name" value="EmrE-like"/>
</dbReference>
<dbReference type="STRING" id="355243.SAMN03080615_00386"/>
<evidence type="ECO:0000256" key="9">
    <source>
        <dbReference type="RuleBase" id="RU003942"/>
    </source>
</evidence>
<feature type="transmembrane region" description="Helical" evidence="10">
    <location>
        <begin position="84"/>
        <end position="103"/>
    </location>
</feature>
<dbReference type="PANTHER" id="PTHR30561:SF0">
    <property type="entry name" value="GUANIDINIUM EXPORTER"/>
    <property type="match status" value="1"/>
</dbReference>
<name>A0A1H9D7C2_9GAMM</name>
<proteinExistence type="inferred from homology"/>
<dbReference type="SUPFAM" id="SSF103481">
    <property type="entry name" value="Multidrug resistance efflux transporter EmrE"/>
    <property type="match status" value="1"/>
</dbReference>